<feature type="compositionally biased region" description="Basic and acidic residues" evidence="1">
    <location>
        <begin position="18"/>
        <end position="32"/>
    </location>
</feature>
<evidence type="ECO:0000313" key="3">
    <source>
        <dbReference type="Proteomes" id="UP001372338"/>
    </source>
</evidence>
<keyword evidence="3" id="KW-1185">Reference proteome</keyword>
<gene>
    <name evidence="2" type="ORF">RIF29_38383</name>
</gene>
<sequence length="200" mass="22311">MERKRGRPPKTPSSSNKKTQEQQPHKEDENFRVDLSLSDEETLEEIDNLSPKKAEVLLRNLDTLRARIEGKVQEKEKDDSSKKVQEECDKRSSVQLNGVQEPIAVTKQPSVWDKAEDEVALETAVAESHNDVVDCTPSKGTVVGVSHSESGEQDGGSNSDAINRSIEPNVNENKGLVISENWDREEDQEWTPVRSSSSDS</sequence>
<dbReference type="EMBL" id="JAYWIO010000008">
    <property type="protein sequence ID" value="KAK7243578.1"/>
    <property type="molecule type" value="Genomic_DNA"/>
</dbReference>
<feature type="region of interest" description="Disordered" evidence="1">
    <location>
        <begin position="72"/>
        <end position="93"/>
    </location>
</feature>
<dbReference type="AlphaFoldDB" id="A0AAN9E258"/>
<comment type="caution">
    <text evidence="2">The sequence shown here is derived from an EMBL/GenBank/DDBJ whole genome shotgun (WGS) entry which is preliminary data.</text>
</comment>
<name>A0AAN9E258_CROPI</name>
<reference evidence="2 3" key="1">
    <citation type="submission" date="2024-01" db="EMBL/GenBank/DDBJ databases">
        <title>The genomes of 5 underutilized Papilionoideae crops provide insights into root nodulation and disease resistanc.</title>
        <authorList>
            <person name="Yuan L."/>
        </authorList>
    </citation>
    <scope>NUCLEOTIDE SEQUENCE [LARGE SCALE GENOMIC DNA]</scope>
    <source>
        <strain evidence="2">ZHUSHIDOU_FW_LH</strain>
        <tissue evidence="2">Leaf</tissue>
    </source>
</reference>
<protein>
    <submittedName>
        <fullName evidence="2">Uncharacterized protein</fullName>
    </submittedName>
</protein>
<proteinExistence type="predicted"/>
<feature type="compositionally biased region" description="Basic and acidic residues" evidence="1">
    <location>
        <begin position="72"/>
        <end position="92"/>
    </location>
</feature>
<feature type="region of interest" description="Disordered" evidence="1">
    <location>
        <begin position="1"/>
        <end position="33"/>
    </location>
</feature>
<feature type="region of interest" description="Disordered" evidence="1">
    <location>
        <begin position="125"/>
        <end position="200"/>
    </location>
</feature>
<organism evidence="2 3">
    <name type="scientific">Crotalaria pallida</name>
    <name type="common">Smooth rattlebox</name>
    <name type="synonym">Crotalaria striata</name>
    <dbReference type="NCBI Taxonomy" id="3830"/>
    <lineage>
        <taxon>Eukaryota</taxon>
        <taxon>Viridiplantae</taxon>
        <taxon>Streptophyta</taxon>
        <taxon>Embryophyta</taxon>
        <taxon>Tracheophyta</taxon>
        <taxon>Spermatophyta</taxon>
        <taxon>Magnoliopsida</taxon>
        <taxon>eudicotyledons</taxon>
        <taxon>Gunneridae</taxon>
        <taxon>Pentapetalae</taxon>
        <taxon>rosids</taxon>
        <taxon>fabids</taxon>
        <taxon>Fabales</taxon>
        <taxon>Fabaceae</taxon>
        <taxon>Papilionoideae</taxon>
        <taxon>50 kb inversion clade</taxon>
        <taxon>genistoids sensu lato</taxon>
        <taxon>core genistoids</taxon>
        <taxon>Crotalarieae</taxon>
        <taxon>Crotalaria</taxon>
    </lineage>
</organism>
<evidence type="ECO:0000313" key="2">
    <source>
        <dbReference type="EMBL" id="KAK7243578.1"/>
    </source>
</evidence>
<accession>A0AAN9E258</accession>
<dbReference type="Proteomes" id="UP001372338">
    <property type="component" value="Unassembled WGS sequence"/>
</dbReference>
<evidence type="ECO:0000256" key="1">
    <source>
        <dbReference type="SAM" id="MobiDB-lite"/>
    </source>
</evidence>
<feature type="compositionally biased region" description="Polar residues" evidence="1">
    <location>
        <begin position="155"/>
        <end position="172"/>
    </location>
</feature>